<dbReference type="InParanoid" id="A0A1S0UA58"/>
<organism evidence="1">
    <name type="scientific">Loa loa</name>
    <name type="common">Eye worm</name>
    <name type="synonym">Filaria loa</name>
    <dbReference type="NCBI Taxonomy" id="7209"/>
    <lineage>
        <taxon>Eukaryota</taxon>
        <taxon>Metazoa</taxon>
        <taxon>Ecdysozoa</taxon>
        <taxon>Nematoda</taxon>
        <taxon>Chromadorea</taxon>
        <taxon>Rhabditida</taxon>
        <taxon>Spirurina</taxon>
        <taxon>Spiruromorpha</taxon>
        <taxon>Filarioidea</taxon>
        <taxon>Onchocercidae</taxon>
        <taxon>Loa</taxon>
    </lineage>
</organism>
<name>A0A1S0UA58_LOALO</name>
<dbReference type="KEGG" id="loa:LOAG_00895"/>
<evidence type="ECO:0000313" key="1">
    <source>
        <dbReference type="EMBL" id="EFO27576.1"/>
    </source>
</evidence>
<dbReference type="AlphaFoldDB" id="A0A1S0UA58"/>
<reference evidence="1" key="1">
    <citation type="submission" date="2012-04" db="EMBL/GenBank/DDBJ databases">
        <title>The Genome Sequence of Loa loa.</title>
        <authorList>
            <consortium name="The Broad Institute Genome Sequencing Platform"/>
            <consortium name="Broad Institute Genome Sequencing Center for Infectious Disease"/>
            <person name="Nutman T.B."/>
            <person name="Fink D.L."/>
            <person name="Russ C."/>
            <person name="Young S."/>
            <person name="Zeng Q."/>
            <person name="Gargeya S."/>
            <person name="Alvarado L."/>
            <person name="Berlin A."/>
            <person name="Chapman S.B."/>
            <person name="Chen Z."/>
            <person name="Freedman E."/>
            <person name="Gellesch M."/>
            <person name="Goldberg J."/>
            <person name="Griggs A."/>
            <person name="Gujja S."/>
            <person name="Heilman E.R."/>
            <person name="Heiman D."/>
            <person name="Howarth C."/>
            <person name="Mehta T."/>
            <person name="Neiman D."/>
            <person name="Pearson M."/>
            <person name="Roberts A."/>
            <person name="Saif S."/>
            <person name="Shea T."/>
            <person name="Shenoy N."/>
            <person name="Sisk P."/>
            <person name="Stolte C."/>
            <person name="Sykes S."/>
            <person name="White J."/>
            <person name="Yandava C."/>
            <person name="Haas B."/>
            <person name="Henn M.R."/>
            <person name="Nusbaum C."/>
            <person name="Birren B."/>
        </authorList>
    </citation>
    <scope>NUCLEOTIDE SEQUENCE [LARGE SCALE GENOMIC DNA]</scope>
</reference>
<proteinExistence type="predicted"/>
<protein>
    <submittedName>
        <fullName evidence="1">Uncharacterized protein</fullName>
    </submittedName>
</protein>
<dbReference type="CTD" id="9938277"/>
<gene>
    <name evidence="1" type="ORF">LOAG_00895</name>
</gene>
<accession>A0A1S0UA58</accession>
<dbReference type="RefSeq" id="XP_020303973.1">
    <property type="nucleotide sequence ID" value="XM_020445581.1"/>
</dbReference>
<dbReference type="EMBL" id="JH712072">
    <property type="protein sequence ID" value="EFO27576.1"/>
    <property type="molecule type" value="Genomic_DNA"/>
</dbReference>
<dbReference type="GeneID" id="9938277"/>
<sequence>MKNGERRFRPLPKHGQQLQHCGLPTCGGKNICGGNCIAAFCPTAENGSGASIGCCGTNTGLVWIQHSGGG</sequence>